<dbReference type="InterPro" id="IPR010559">
    <property type="entry name" value="Sig_transdc_His_kin_internal"/>
</dbReference>
<sequence>MLPKETKFPNVFSSPSRLRFTFFIVLFLLSPDFVKAQNKQIDSIAKLIKLHPNEDDERATLLFAQSVNFISLDPKKSLDYANQILAFQQKIKKKMIISGVYRLKGICQYYLSSYPDALSSINTALRIDKEINHAFGIASNFSFIAMIHLARSDFYEALNHYQQSIKIFETLKGHEIDVAKLYSNIGIVHIEMRDYPKALSIFNKNLDILRKLKSKSGEAAALTNIGVIYSKQNDQQSAIKYSEMARNISDSIADKNGYARETGNLAGYYSKMGKYDLALAYGLKAIELNKAISNTKSIGYNLQNVSEAYHKKGNYQQAKTYGLSSLKIGKELKIIEIQRDASEGLSKVYESLKIPDSALFYFKQFTVLADSITNIKKIEEITRLGLQYDFDKKETVYKQNQQLTEEQLKQQKLQLALNTAELQRGLQLRDLQQAQLENEKLLVAENQKQLIISKNNEKLQANKVKSLSQEQKLNKLELSQLWLYGILAVVVLISILVFLMSWYRIRQLRFKNTLASQQAKQNELNLTYQYQLSESELKAIRSQMNPHFIFNVLNSIESYIMDNDKKTASRLIQKFASLSRLILENSTKSLVTADKEWKTLMLYTELEAMRYNNSFSYQFIVEESVQLQTLLVPPMLVQPLIENAILHGLITSNRTDAKLTVELKKSAKGICITVTDNGTGLKQPSKPLHLNTAKEKSMGLESIRERIEIINQQHQGAASFDFKSGLNNEGSIAQLCLPLFKHSGYEKSANKTSTKPELVN</sequence>
<feature type="transmembrane region" description="Helical" evidence="2">
    <location>
        <begin position="481"/>
        <end position="503"/>
    </location>
</feature>
<evidence type="ECO:0000259" key="3">
    <source>
        <dbReference type="Pfam" id="PF06580"/>
    </source>
</evidence>
<evidence type="ECO:0000313" key="4">
    <source>
        <dbReference type="EMBL" id="TCC88672.1"/>
    </source>
</evidence>
<dbReference type="SUPFAM" id="SSF55874">
    <property type="entry name" value="ATPase domain of HSP90 chaperone/DNA topoisomerase II/histidine kinase"/>
    <property type="match status" value="1"/>
</dbReference>
<dbReference type="AlphaFoldDB" id="A0A4R0MQX2"/>
<dbReference type="Pfam" id="PF06580">
    <property type="entry name" value="His_kinase"/>
    <property type="match status" value="1"/>
</dbReference>
<dbReference type="InterPro" id="IPR019734">
    <property type="entry name" value="TPR_rpt"/>
</dbReference>
<dbReference type="InterPro" id="IPR011990">
    <property type="entry name" value="TPR-like_helical_dom_sf"/>
</dbReference>
<dbReference type="Pfam" id="PF13424">
    <property type="entry name" value="TPR_12"/>
    <property type="match status" value="2"/>
</dbReference>
<dbReference type="PANTHER" id="PTHR34220">
    <property type="entry name" value="SENSOR HISTIDINE KINASE YPDA"/>
    <property type="match status" value="1"/>
</dbReference>
<evidence type="ECO:0000256" key="1">
    <source>
        <dbReference type="PROSITE-ProRule" id="PRU00339"/>
    </source>
</evidence>
<organism evidence="4 5">
    <name type="scientific">Pedobacter frigiditerrae</name>
    <dbReference type="NCBI Taxonomy" id="2530452"/>
    <lineage>
        <taxon>Bacteria</taxon>
        <taxon>Pseudomonadati</taxon>
        <taxon>Bacteroidota</taxon>
        <taxon>Sphingobacteriia</taxon>
        <taxon>Sphingobacteriales</taxon>
        <taxon>Sphingobacteriaceae</taxon>
        <taxon>Pedobacter</taxon>
    </lineage>
</organism>
<feature type="domain" description="Signal transduction histidine kinase internal region" evidence="3">
    <location>
        <begin position="535"/>
        <end position="614"/>
    </location>
</feature>
<dbReference type="GO" id="GO:0000155">
    <property type="term" value="F:phosphorelay sensor kinase activity"/>
    <property type="evidence" value="ECO:0007669"/>
    <property type="project" value="InterPro"/>
</dbReference>
<dbReference type="InterPro" id="IPR050640">
    <property type="entry name" value="Bact_2-comp_sensor_kinase"/>
</dbReference>
<dbReference type="GO" id="GO:0016020">
    <property type="term" value="C:membrane"/>
    <property type="evidence" value="ECO:0007669"/>
    <property type="project" value="InterPro"/>
</dbReference>
<gene>
    <name evidence="4" type="ORF">EZ428_18720</name>
</gene>
<dbReference type="InterPro" id="IPR036890">
    <property type="entry name" value="HATPase_C_sf"/>
</dbReference>
<evidence type="ECO:0000313" key="5">
    <source>
        <dbReference type="Proteomes" id="UP000292884"/>
    </source>
</evidence>
<dbReference type="Gene3D" id="3.30.565.10">
    <property type="entry name" value="Histidine kinase-like ATPase, C-terminal domain"/>
    <property type="match status" value="1"/>
</dbReference>
<keyword evidence="1" id="KW-0802">TPR repeat</keyword>
<dbReference type="Proteomes" id="UP000292884">
    <property type="component" value="Unassembled WGS sequence"/>
</dbReference>
<dbReference type="RefSeq" id="WP_131554726.1">
    <property type="nucleotide sequence ID" value="NZ_SJSK01000005.1"/>
</dbReference>
<protein>
    <submittedName>
        <fullName evidence="4">Tetratricopeptide repeat protein</fullName>
    </submittedName>
</protein>
<accession>A0A4R0MQX2</accession>
<dbReference type="PANTHER" id="PTHR34220:SF7">
    <property type="entry name" value="SENSOR HISTIDINE KINASE YPDA"/>
    <property type="match status" value="1"/>
</dbReference>
<name>A0A4R0MQX2_9SPHI</name>
<keyword evidence="2" id="KW-1133">Transmembrane helix</keyword>
<dbReference type="SUPFAM" id="SSF48452">
    <property type="entry name" value="TPR-like"/>
    <property type="match status" value="2"/>
</dbReference>
<proteinExistence type="predicted"/>
<dbReference type="SMART" id="SM00028">
    <property type="entry name" value="TPR"/>
    <property type="match status" value="6"/>
</dbReference>
<dbReference type="OrthoDB" id="6190788at2"/>
<comment type="caution">
    <text evidence="4">The sequence shown here is derived from an EMBL/GenBank/DDBJ whole genome shotgun (WGS) entry which is preliminary data.</text>
</comment>
<evidence type="ECO:0000256" key="2">
    <source>
        <dbReference type="SAM" id="Phobius"/>
    </source>
</evidence>
<keyword evidence="2" id="KW-0812">Transmembrane</keyword>
<dbReference type="EMBL" id="SJSK01000005">
    <property type="protein sequence ID" value="TCC88672.1"/>
    <property type="molecule type" value="Genomic_DNA"/>
</dbReference>
<dbReference type="Gene3D" id="1.25.40.10">
    <property type="entry name" value="Tetratricopeptide repeat domain"/>
    <property type="match status" value="2"/>
</dbReference>
<feature type="repeat" description="TPR" evidence="1">
    <location>
        <begin position="179"/>
        <end position="212"/>
    </location>
</feature>
<keyword evidence="5" id="KW-1185">Reference proteome</keyword>
<reference evidence="4 5" key="1">
    <citation type="submission" date="2019-02" db="EMBL/GenBank/DDBJ databases">
        <title>Pedobacter sp. RP-1-13 sp. nov., isolated from Arctic soil.</title>
        <authorList>
            <person name="Dahal R.H."/>
        </authorList>
    </citation>
    <scope>NUCLEOTIDE SEQUENCE [LARGE SCALE GENOMIC DNA]</scope>
    <source>
        <strain evidence="4 5">RP-1-13</strain>
    </source>
</reference>
<keyword evidence="2" id="KW-0472">Membrane</keyword>
<dbReference type="PROSITE" id="PS50005">
    <property type="entry name" value="TPR"/>
    <property type="match status" value="1"/>
</dbReference>